<keyword evidence="8" id="KW-1185">Reference proteome</keyword>
<dbReference type="Proteomes" id="UP001629953">
    <property type="component" value="Unassembled WGS sequence"/>
</dbReference>
<evidence type="ECO:0000256" key="2">
    <source>
        <dbReference type="ARBA" id="ARBA00008954"/>
    </source>
</evidence>
<dbReference type="InterPro" id="IPR015422">
    <property type="entry name" value="PyrdxlP-dep_Trfase_small"/>
</dbReference>
<proteinExistence type="inferred from homology"/>
<keyword evidence="4 7" id="KW-0808">Transferase</keyword>
<gene>
    <name evidence="7" type="primary">gabT</name>
    <name evidence="7" type="ORF">ABUE30_13010</name>
</gene>
<reference evidence="7 8" key="1">
    <citation type="journal article" date="2013" name="Int. J. Syst. Evol. Microbiol.">
        <title>Celerinatantimonas yamalensis sp. nov., a cold-adapted diazotrophic bacterium from a cold permafrost brine.</title>
        <authorList>
            <person name="Shcherbakova V."/>
            <person name="Chuvilskaya N."/>
            <person name="Rivkina E."/>
            <person name="Demidov N."/>
            <person name="Uchaeva V."/>
            <person name="Suetin S."/>
            <person name="Suzina N."/>
            <person name="Gilichinsky D."/>
        </authorList>
    </citation>
    <scope>NUCLEOTIDE SEQUENCE [LARGE SCALE GENOMIC DNA]</scope>
    <source>
        <strain evidence="7 8">C7</strain>
    </source>
</reference>
<dbReference type="Gene3D" id="3.90.1150.10">
    <property type="entry name" value="Aspartate Aminotransferase, domain 1"/>
    <property type="match status" value="1"/>
</dbReference>
<comment type="cofactor">
    <cofactor evidence="1">
        <name>pyridoxal 5'-phosphate</name>
        <dbReference type="ChEBI" id="CHEBI:597326"/>
    </cofactor>
</comment>
<evidence type="ECO:0000313" key="7">
    <source>
        <dbReference type="EMBL" id="MFM2485964.1"/>
    </source>
</evidence>
<evidence type="ECO:0000256" key="3">
    <source>
        <dbReference type="ARBA" id="ARBA00022576"/>
    </source>
</evidence>
<comment type="caution">
    <text evidence="7">The sequence shown here is derived from an EMBL/GenBank/DDBJ whole genome shotgun (WGS) entry which is preliminary data.</text>
</comment>
<sequence>MTNQELAQRRQQAFAAGQSNAFDIFIDRAENAQYWDTEGNRYIDLGAGIAVLNTGHRHPKVLAAVKEQLEHVTHTCMTVTPYAAAVELAEKLNQLAPGHSTKKTALFSSGSEAIENAIKIARHYTKRSGVIAFDGGFHGRTSMAMALTGKVNPYKKGFGPFPAEVYHVPYPNAYVGISERQALDAIEMRFKVDIEPERVAAIVVEPVQGEGGFYRAPVSFLKALRQLCDQHGIVLIIDEIQSGFARTGKLFACEYAEVEPDLMTIAKGLGGGFPISGVVGKAEIMDSPQPGGLGGTYGGSPIACAAALAVIDIIVEEQLCAKALSIGEQLTGRLNNLQQCYPALIGDVRHLGAMIAFELVHAGDAQQPNPELTKAIVAESAKKGLILLSCGTRGNVIRLLPALTAQPAILDEAMDILTEVMASLV</sequence>
<evidence type="ECO:0000256" key="4">
    <source>
        <dbReference type="ARBA" id="ARBA00022679"/>
    </source>
</evidence>
<dbReference type="EMBL" id="JBEQCT010000006">
    <property type="protein sequence ID" value="MFM2485964.1"/>
    <property type="molecule type" value="Genomic_DNA"/>
</dbReference>
<evidence type="ECO:0000313" key="8">
    <source>
        <dbReference type="Proteomes" id="UP001629953"/>
    </source>
</evidence>
<dbReference type="RefSeq" id="WP_408624224.1">
    <property type="nucleotide sequence ID" value="NZ_JBEQCT010000006.1"/>
</dbReference>
<dbReference type="CDD" id="cd00610">
    <property type="entry name" value="OAT_like"/>
    <property type="match status" value="1"/>
</dbReference>
<comment type="similarity">
    <text evidence="2 6">Belongs to the class-III pyridoxal-phosphate-dependent aminotransferase family.</text>
</comment>
<dbReference type="GO" id="GO:0034386">
    <property type="term" value="F:4-aminobutyrate:2-oxoglutarate transaminase activity"/>
    <property type="evidence" value="ECO:0007669"/>
    <property type="project" value="UniProtKB-EC"/>
</dbReference>
<dbReference type="Pfam" id="PF00202">
    <property type="entry name" value="Aminotran_3"/>
    <property type="match status" value="1"/>
</dbReference>
<evidence type="ECO:0000256" key="1">
    <source>
        <dbReference type="ARBA" id="ARBA00001933"/>
    </source>
</evidence>
<dbReference type="SUPFAM" id="SSF53383">
    <property type="entry name" value="PLP-dependent transferases"/>
    <property type="match status" value="1"/>
</dbReference>
<dbReference type="InterPro" id="IPR015421">
    <property type="entry name" value="PyrdxlP-dep_Trfase_major"/>
</dbReference>
<dbReference type="InterPro" id="IPR015424">
    <property type="entry name" value="PyrdxlP-dep_Trfase"/>
</dbReference>
<keyword evidence="5 6" id="KW-0663">Pyridoxal phosphate</keyword>
<dbReference type="InterPro" id="IPR004632">
    <property type="entry name" value="4NH2But_aminotransferase_bac"/>
</dbReference>
<dbReference type="InterPro" id="IPR005814">
    <property type="entry name" value="Aminotrans_3"/>
</dbReference>
<accession>A0ABW9G968</accession>
<name>A0ABW9G968_9GAMM</name>
<dbReference type="PANTHER" id="PTHR11986">
    <property type="entry name" value="AMINOTRANSFERASE CLASS III"/>
    <property type="match status" value="1"/>
</dbReference>
<evidence type="ECO:0000256" key="5">
    <source>
        <dbReference type="ARBA" id="ARBA00022898"/>
    </source>
</evidence>
<evidence type="ECO:0000256" key="6">
    <source>
        <dbReference type="RuleBase" id="RU003560"/>
    </source>
</evidence>
<organism evidence="7 8">
    <name type="scientific">Celerinatantimonas yamalensis</name>
    <dbReference type="NCBI Taxonomy" id="559956"/>
    <lineage>
        <taxon>Bacteria</taxon>
        <taxon>Pseudomonadati</taxon>
        <taxon>Pseudomonadota</taxon>
        <taxon>Gammaproteobacteria</taxon>
        <taxon>Celerinatantimonadaceae</taxon>
        <taxon>Celerinatantimonas</taxon>
    </lineage>
</organism>
<dbReference type="Gene3D" id="3.40.640.10">
    <property type="entry name" value="Type I PLP-dependent aspartate aminotransferase-like (Major domain)"/>
    <property type="match status" value="1"/>
</dbReference>
<protein>
    <submittedName>
        <fullName evidence="7">4-aminobutyrate--2-oxoglutarate transaminase</fullName>
        <ecNumber evidence="7">2.6.1.19</ecNumber>
    </submittedName>
</protein>
<dbReference type="EC" id="2.6.1.19" evidence="7"/>
<dbReference type="NCBIfam" id="TIGR00700">
    <property type="entry name" value="GABAtrnsam"/>
    <property type="match status" value="1"/>
</dbReference>
<dbReference type="InterPro" id="IPR049704">
    <property type="entry name" value="Aminotrans_3_PPA_site"/>
</dbReference>
<dbReference type="InterPro" id="IPR050103">
    <property type="entry name" value="Class-III_PLP-dep_AT"/>
</dbReference>
<dbReference type="PIRSF" id="PIRSF000521">
    <property type="entry name" value="Transaminase_4ab_Lys_Orn"/>
    <property type="match status" value="1"/>
</dbReference>
<keyword evidence="3 7" id="KW-0032">Aminotransferase</keyword>
<dbReference type="PROSITE" id="PS00600">
    <property type="entry name" value="AA_TRANSFER_CLASS_3"/>
    <property type="match status" value="1"/>
</dbReference>